<organism evidence="2 3">
    <name type="scientific">Tanacetum coccineum</name>
    <dbReference type="NCBI Taxonomy" id="301880"/>
    <lineage>
        <taxon>Eukaryota</taxon>
        <taxon>Viridiplantae</taxon>
        <taxon>Streptophyta</taxon>
        <taxon>Embryophyta</taxon>
        <taxon>Tracheophyta</taxon>
        <taxon>Spermatophyta</taxon>
        <taxon>Magnoliopsida</taxon>
        <taxon>eudicotyledons</taxon>
        <taxon>Gunneridae</taxon>
        <taxon>Pentapetalae</taxon>
        <taxon>asterids</taxon>
        <taxon>campanulids</taxon>
        <taxon>Asterales</taxon>
        <taxon>Asteraceae</taxon>
        <taxon>Asteroideae</taxon>
        <taxon>Anthemideae</taxon>
        <taxon>Anthemidinae</taxon>
        <taxon>Tanacetum</taxon>
    </lineage>
</organism>
<evidence type="ECO:0008006" key="4">
    <source>
        <dbReference type="Google" id="ProtNLM"/>
    </source>
</evidence>
<dbReference type="EMBL" id="BQNB010009303">
    <property type="protein sequence ID" value="GJS61620.1"/>
    <property type="molecule type" value="Genomic_DNA"/>
</dbReference>
<feature type="coiled-coil region" evidence="1">
    <location>
        <begin position="181"/>
        <end position="208"/>
    </location>
</feature>
<dbReference type="Proteomes" id="UP001151760">
    <property type="component" value="Unassembled WGS sequence"/>
</dbReference>
<name>A0ABQ4X8N6_9ASTR</name>
<evidence type="ECO:0000313" key="3">
    <source>
        <dbReference type="Proteomes" id="UP001151760"/>
    </source>
</evidence>
<comment type="caution">
    <text evidence="2">The sequence shown here is derived from an EMBL/GenBank/DDBJ whole genome shotgun (WGS) entry which is preliminary data.</text>
</comment>
<gene>
    <name evidence="2" type="ORF">Tco_0656404</name>
</gene>
<reference evidence="2" key="1">
    <citation type="journal article" date="2022" name="Int. J. Mol. Sci.">
        <title>Draft Genome of Tanacetum Coccineum: Genomic Comparison of Closely Related Tanacetum-Family Plants.</title>
        <authorList>
            <person name="Yamashiro T."/>
            <person name="Shiraishi A."/>
            <person name="Nakayama K."/>
            <person name="Satake H."/>
        </authorList>
    </citation>
    <scope>NUCLEOTIDE SEQUENCE</scope>
</reference>
<proteinExistence type="predicted"/>
<keyword evidence="1" id="KW-0175">Coiled coil</keyword>
<protein>
    <recommendedName>
        <fullName evidence="4">CCHC-type domain-containing protein</fullName>
    </recommendedName>
</protein>
<evidence type="ECO:0000256" key="1">
    <source>
        <dbReference type="SAM" id="Coils"/>
    </source>
</evidence>
<sequence>MYLDNHPSCSYCGGPFNGGNCPSCSSVGSENEFVYDPNLYSYNETPNFFNQPPQPQYETYSCELCGNDAHYGYDCPLQVLFVYNQDPCLNQDFDNFLQTSPNFQQQYLGCENCRGPHENFQCQPLNQNFYEPNHCYNSNSLGFEQSQPSQFPVIHQPPQETSVEILQARENLMKSIQTFLKNEKQHQLEDLQELLPKLLKDVQVIREELADYINTPNWNRPAFYKDDDEEYTIAITSVLPTEEPDNSLSMRDEQLSTIPETKSDELIKSSVENLVPIPSESEDFFDIESECDVPVCDTFTTFSNLIFDADDDFSSSDDELFSDEDVPKEIYSNPLFDEEIISTKIDPHHFNADSDLIESLLNQDTLIIFSPKIHSLLEEFSGELAHIDLIPPGINETNFDPEEDIRLLERLFNYSPSLPINESFHFDVLSSRRPLAKPRHDDEIKLDMGVLTAKVVGDISELYVHVPNVLTTLPTLSPMFDTLLPFSSENDDKVFNHGILASNEEKSPHFLSHRGFNPSKIISDFSESPMMIYGGNIPNLDVPFLHFYPP</sequence>
<reference evidence="2" key="2">
    <citation type="submission" date="2022-01" db="EMBL/GenBank/DDBJ databases">
        <authorList>
            <person name="Yamashiro T."/>
            <person name="Shiraishi A."/>
            <person name="Satake H."/>
            <person name="Nakayama K."/>
        </authorList>
    </citation>
    <scope>NUCLEOTIDE SEQUENCE</scope>
</reference>
<evidence type="ECO:0000313" key="2">
    <source>
        <dbReference type="EMBL" id="GJS61620.1"/>
    </source>
</evidence>
<accession>A0ABQ4X8N6</accession>
<keyword evidence="3" id="KW-1185">Reference proteome</keyword>